<organism evidence="2 3">
    <name type="scientific">Pleurodeles waltl</name>
    <name type="common">Iberian ribbed newt</name>
    <dbReference type="NCBI Taxonomy" id="8319"/>
    <lineage>
        <taxon>Eukaryota</taxon>
        <taxon>Metazoa</taxon>
        <taxon>Chordata</taxon>
        <taxon>Craniata</taxon>
        <taxon>Vertebrata</taxon>
        <taxon>Euteleostomi</taxon>
        <taxon>Amphibia</taxon>
        <taxon>Batrachia</taxon>
        <taxon>Caudata</taxon>
        <taxon>Salamandroidea</taxon>
        <taxon>Salamandridae</taxon>
        <taxon>Pleurodelinae</taxon>
        <taxon>Pleurodeles</taxon>
    </lineage>
</organism>
<keyword evidence="3" id="KW-1185">Reference proteome</keyword>
<evidence type="ECO:0000256" key="1">
    <source>
        <dbReference type="SAM" id="MobiDB-lite"/>
    </source>
</evidence>
<comment type="caution">
    <text evidence="2">The sequence shown here is derived from an EMBL/GenBank/DDBJ whole genome shotgun (WGS) entry which is preliminary data.</text>
</comment>
<dbReference type="EMBL" id="JANPWB010000015">
    <property type="protein sequence ID" value="KAJ1087697.1"/>
    <property type="molecule type" value="Genomic_DNA"/>
</dbReference>
<feature type="compositionally biased region" description="Gly residues" evidence="1">
    <location>
        <begin position="17"/>
        <end position="42"/>
    </location>
</feature>
<reference evidence="2" key="1">
    <citation type="journal article" date="2022" name="bioRxiv">
        <title>Sequencing and chromosome-scale assembly of the giantPleurodeles waltlgenome.</title>
        <authorList>
            <person name="Brown T."/>
            <person name="Elewa A."/>
            <person name="Iarovenko S."/>
            <person name="Subramanian E."/>
            <person name="Araus A.J."/>
            <person name="Petzold A."/>
            <person name="Susuki M."/>
            <person name="Suzuki K.-i.T."/>
            <person name="Hayashi T."/>
            <person name="Toyoda A."/>
            <person name="Oliveira C."/>
            <person name="Osipova E."/>
            <person name="Leigh N.D."/>
            <person name="Simon A."/>
            <person name="Yun M.H."/>
        </authorList>
    </citation>
    <scope>NUCLEOTIDE SEQUENCE</scope>
    <source>
        <strain evidence="2">20211129_DDA</strain>
        <tissue evidence="2">Liver</tissue>
    </source>
</reference>
<feature type="compositionally biased region" description="Basic and acidic residues" evidence="1">
    <location>
        <begin position="46"/>
        <end position="65"/>
    </location>
</feature>
<dbReference type="Gene3D" id="3.60.10.10">
    <property type="entry name" value="Endonuclease/exonuclease/phosphatase"/>
    <property type="match status" value="1"/>
</dbReference>
<feature type="region of interest" description="Disordered" evidence="1">
    <location>
        <begin position="1"/>
        <end position="95"/>
    </location>
</feature>
<dbReference type="AlphaFoldDB" id="A0AAV7L9M6"/>
<accession>A0AAV7L9M6</accession>
<dbReference type="Proteomes" id="UP001066276">
    <property type="component" value="Chromosome 11"/>
</dbReference>
<evidence type="ECO:0000313" key="3">
    <source>
        <dbReference type="Proteomes" id="UP001066276"/>
    </source>
</evidence>
<dbReference type="InterPro" id="IPR036691">
    <property type="entry name" value="Endo/exonu/phosph_ase_sf"/>
</dbReference>
<evidence type="ECO:0000313" key="2">
    <source>
        <dbReference type="EMBL" id="KAJ1087697.1"/>
    </source>
</evidence>
<name>A0AAV7L9M6_PLEWA</name>
<protein>
    <submittedName>
        <fullName evidence="2">Uncharacterized protein</fullName>
    </submittedName>
</protein>
<feature type="compositionally biased region" description="Basic and acidic residues" evidence="1">
    <location>
        <begin position="73"/>
        <end position="86"/>
    </location>
</feature>
<sequence>MQRTWGAGPTEEVLEELGGGLSCDGGSNPGGKKAGTGSGVAQGGPRRKEDTPTFRREVRQGREKWPLGPWARWDPHNTPQERHRDLGTAGLPDGLHRSLSETAEERELHHIASPEETHLRPADHHRLQSRTFPIQHVSSQENKVAGVALLVLLSFREKVADKVVEIPGRLIAFRVHIGDSQVIMASIHVPNGKQERFIRRALGEVMNA</sequence>
<gene>
    <name evidence="2" type="ORF">NDU88_000863</name>
</gene>
<proteinExistence type="predicted"/>